<organism evidence="1">
    <name type="scientific">Oppiella nova</name>
    <dbReference type="NCBI Taxonomy" id="334625"/>
    <lineage>
        <taxon>Eukaryota</taxon>
        <taxon>Metazoa</taxon>
        <taxon>Ecdysozoa</taxon>
        <taxon>Arthropoda</taxon>
        <taxon>Chelicerata</taxon>
        <taxon>Arachnida</taxon>
        <taxon>Acari</taxon>
        <taxon>Acariformes</taxon>
        <taxon>Sarcoptiformes</taxon>
        <taxon>Oribatida</taxon>
        <taxon>Brachypylina</taxon>
        <taxon>Oppioidea</taxon>
        <taxon>Oppiidae</taxon>
        <taxon>Oppiella</taxon>
    </lineage>
</organism>
<dbReference type="Proteomes" id="UP000728032">
    <property type="component" value="Unassembled WGS sequence"/>
</dbReference>
<sequence>MGNVFAQPVKDRYGHGGLIWYGCHKKCMRIGMSGEIGKSFVNKKGLLQEFIRVMTSSLDCLDCNYVQQSEIWRGRKSEKLDPRNQRTVAMMSSILRILLTVSEANVMAERVTCKGCTTSSS</sequence>
<reference evidence="1" key="1">
    <citation type="submission" date="2020-11" db="EMBL/GenBank/DDBJ databases">
        <authorList>
            <person name="Tran Van P."/>
        </authorList>
    </citation>
    <scope>NUCLEOTIDE SEQUENCE</scope>
</reference>
<gene>
    <name evidence="1" type="ORF">ONB1V03_LOCUS17876</name>
</gene>
<name>A0A7R9MJC5_9ACAR</name>
<dbReference type="AlphaFoldDB" id="A0A7R9MJC5"/>
<proteinExistence type="predicted"/>
<keyword evidence="2" id="KW-1185">Reference proteome</keyword>
<evidence type="ECO:0000313" key="2">
    <source>
        <dbReference type="Proteomes" id="UP000728032"/>
    </source>
</evidence>
<protein>
    <submittedName>
        <fullName evidence="1">Uncharacterized protein</fullName>
    </submittedName>
</protein>
<dbReference type="EMBL" id="OC938073">
    <property type="protein sequence ID" value="CAD7661315.1"/>
    <property type="molecule type" value="Genomic_DNA"/>
</dbReference>
<dbReference type="EMBL" id="CAJPVJ010023248">
    <property type="protein sequence ID" value="CAG2178451.1"/>
    <property type="molecule type" value="Genomic_DNA"/>
</dbReference>
<accession>A0A7R9MJC5</accession>
<feature type="non-terminal residue" evidence="1">
    <location>
        <position position="121"/>
    </location>
</feature>
<evidence type="ECO:0000313" key="1">
    <source>
        <dbReference type="EMBL" id="CAD7661315.1"/>
    </source>
</evidence>